<dbReference type="OrthoDB" id="3467553at2"/>
<keyword evidence="4" id="KW-1185">Reference proteome</keyword>
<sequence length="307" mass="32153">MTAGLDAGADIARYSLEAATGAALALSALGLPAAWPLVPSFFMHQYDPQVFWDGGMAWTKVAEDMRQARADVEKTVKDVTHGDAWHSEDGRAFDQRMDRYLRELLSIEIRAVAVAAVLFLTALLTMAVILFMALLAAVLVALAAWVAVATVFPLSAALARITALNAIIEMTATLKEVEAGLNTTLHLCAGILGTLIAGDVFVGATQGGFGGLKDFIDGTIAQGPLLVWGTANRIERDATAWGIGGRFPEEGVAGRIAGDRAGTPLPPGLPQAAGAKGVNDVRTGGQTVTGGLTPGRRPDGSYPYPWE</sequence>
<organism evidence="3 4">
    <name type="scientific">Actinomadura harenae</name>
    <dbReference type="NCBI Taxonomy" id="2483351"/>
    <lineage>
        <taxon>Bacteria</taxon>
        <taxon>Bacillati</taxon>
        <taxon>Actinomycetota</taxon>
        <taxon>Actinomycetes</taxon>
        <taxon>Streptosporangiales</taxon>
        <taxon>Thermomonosporaceae</taxon>
        <taxon>Actinomadura</taxon>
    </lineage>
</organism>
<gene>
    <name evidence="3" type="ORF">EBO15_41855</name>
</gene>
<feature type="region of interest" description="Disordered" evidence="1">
    <location>
        <begin position="272"/>
        <end position="307"/>
    </location>
</feature>
<name>A0A3M2L4N2_9ACTN</name>
<dbReference type="Proteomes" id="UP000282674">
    <property type="component" value="Unassembled WGS sequence"/>
</dbReference>
<comment type="caution">
    <text evidence="3">The sequence shown here is derived from an EMBL/GenBank/DDBJ whole genome shotgun (WGS) entry which is preliminary data.</text>
</comment>
<evidence type="ECO:0000313" key="4">
    <source>
        <dbReference type="Proteomes" id="UP000282674"/>
    </source>
</evidence>
<evidence type="ECO:0000256" key="1">
    <source>
        <dbReference type="SAM" id="MobiDB-lite"/>
    </source>
</evidence>
<keyword evidence="2" id="KW-0472">Membrane</keyword>
<keyword evidence="2" id="KW-1133">Transmembrane helix</keyword>
<reference evidence="3 4" key="1">
    <citation type="submission" date="2018-10" db="EMBL/GenBank/DDBJ databases">
        <title>Isolation from soil.</title>
        <authorList>
            <person name="Hu J."/>
        </authorList>
    </citation>
    <scope>NUCLEOTIDE SEQUENCE [LARGE SCALE GENOMIC DNA]</scope>
    <source>
        <strain evidence="3 4">NEAU-Ht49</strain>
    </source>
</reference>
<feature type="transmembrane region" description="Helical" evidence="2">
    <location>
        <begin position="142"/>
        <end position="161"/>
    </location>
</feature>
<evidence type="ECO:0000313" key="3">
    <source>
        <dbReference type="EMBL" id="RMI32531.1"/>
    </source>
</evidence>
<protein>
    <submittedName>
        <fullName evidence="3">Uncharacterized protein</fullName>
    </submittedName>
</protein>
<proteinExistence type="predicted"/>
<accession>A0A3M2L4N2</accession>
<feature type="transmembrane region" description="Helical" evidence="2">
    <location>
        <begin position="111"/>
        <end position="136"/>
    </location>
</feature>
<evidence type="ECO:0000256" key="2">
    <source>
        <dbReference type="SAM" id="Phobius"/>
    </source>
</evidence>
<dbReference type="EMBL" id="RFFG01000191">
    <property type="protein sequence ID" value="RMI32531.1"/>
    <property type="molecule type" value="Genomic_DNA"/>
</dbReference>
<keyword evidence="2" id="KW-0812">Transmembrane</keyword>
<dbReference type="RefSeq" id="WP_122199986.1">
    <property type="nucleotide sequence ID" value="NZ_JBHSKC010000014.1"/>
</dbReference>
<dbReference type="AlphaFoldDB" id="A0A3M2L4N2"/>